<gene>
    <name evidence="3" type="ORF">PMZ80_011113</name>
</gene>
<name>A0ABR0R8N2_9EURO</name>
<organism evidence="3 4">
    <name type="scientific">Knufia obscura</name>
    <dbReference type="NCBI Taxonomy" id="1635080"/>
    <lineage>
        <taxon>Eukaryota</taxon>
        <taxon>Fungi</taxon>
        <taxon>Dikarya</taxon>
        <taxon>Ascomycota</taxon>
        <taxon>Pezizomycotina</taxon>
        <taxon>Eurotiomycetes</taxon>
        <taxon>Chaetothyriomycetidae</taxon>
        <taxon>Chaetothyriales</taxon>
        <taxon>Trichomeriaceae</taxon>
        <taxon>Knufia</taxon>
    </lineage>
</organism>
<dbReference type="RefSeq" id="XP_064724738.1">
    <property type="nucleotide sequence ID" value="XM_064879501.1"/>
</dbReference>
<dbReference type="EMBL" id="JAVHJV010000025">
    <property type="protein sequence ID" value="KAK5936648.1"/>
    <property type="molecule type" value="Genomic_DNA"/>
</dbReference>
<keyword evidence="2" id="KW-1133">Transmembrane helix</keyword>
<accession>A0ABR0R8N2</accession>
<proteinExistence type="predicted"/>
<keyword evidence="4" id="KW-1185">Reference proteome</keyword>
<keyword evidence="2" id="KW-0812">Transmembrane</keyword>
<evidence type="ECO:0000313" key="3">
    <source>
        <dbReference type="EMBL" id="KAK5936648.1"/>
    </source>
</evidence>
<evidence type="ECO:0000313" key="4">
    <source>
        <dbReference type="Proteomes" id="UP001334248"/>
    </source>
</evidence>
<feature type="compositionally biased region" description="Basic and acidic residues" evidence="1">
    <location>
        <begin position="79"/>
        <end position="89"/>
    </location>
</feature>
<reference evidence="3 4" key="1">
    <citation type="journal article" date="2023" name="Res Sq">
        <title>Genomic and morphological characterization of Knufia obscura isolated from the Mars 2020 spacecraft assembly facility.</title>
        <authorList>
            <person name="Chander A.M."/>
            <person name="Teixeira M.M."/>
            <person name="Singh N.K."/>
            <person name="Williams M.P."/>
            <person name="Parker C.W."/>
            <person name="Leo P."/>
            <person name="Stajich J.E."/>
            <person name="Torok T."/>
            <person name="Tighe S."/>
            <person name="Mason C.E."/>
            <person name="Venkateswaran K."/>
        </authorList>
    </citation>
    <scope>NUCLEOTIDE SEQUENCE [LARGE SCALE GENOMIC DNA]</scope>
    <source>
        <strain evidence="3 4">CCFEE 5817</strain>
    </source>
</reference>
<keyword evidence="2" id="KW-0472">Membrane</keyword>
<feature type="region of interest" description="Disordered" evidence="1">
    <location>
        <begin position="1"/>
        <end position="28"/>
    </location>
</feature>
<dbReference type="GeneID" id="90004562"/>
<evidence type="ECO:0000256" key="2">
    <source>
        <dbReference type="SAM" id="Phobius"/>
    </source>
</evidence>
<evidence type="ECO:0008006" key="5">
    <source>
        <dbReference type="Google" id="ProtNLM"/>
    </source>
</evidence>
<dbReference type="Proteomes" id="UP001334248">
    <property type="component" value="Unassembled WGS sequence"/>
</dbReference>
<evidence type="ECO:0000256" key="1">
    <source>
        <dbReference type="SAM" id="MobiDB-lite"/>
    </source>
</evidence>
<feature type="transmembrane region" description="Helical" evidence="2">
    <location>
        <begin position="27"/>
        <end position="51"/>
    </location>
</feature>
<comment type="caution">
    <text evidence="3">The sequence shown here is derived from an EMBL/GenBank/DDBJ whole genome shotgun (WGS) entry which is preliminary data.</text>
</comment>
<sequence length="114" mass="12238">MTSGSSTAVPSPPDDNGNNHDGSTSKLGLGLGLGLGIPFLAMVTAAVVILVRKRNKNHDNPQVYLSNPPVMENRPSQYHHVDHSTHEPAKPPNSEPPQYHQTVPAELSTSNLTR</sequence>
<protein>
    <recommendedName>
        <fullName evidence="5">Transmembrane protein</fullName>
    </recommendedName>
</protein>
<feature type="region of interest" description="Disordered" evidence="1">
    <location>
        <begin position="54"/>
        <end position="114"/>
    </location>
</feature>